<feature type="domain" description="DC1" evidence="2">
    <location>
        <begin position="427"/>
        <end position="477"/>
    </location>
</feature>
<reference evidence="3" key="1">
    <citation type="submission" date="2023-02" db="EMBL/GenBank/DDBJ databases">
        <title>Genome of toxic invasive species Heracleum sosnowskyi carries increased number of genes despite the absence of recent whole-genome duplications.</title>
        <authorList>
            <person name="Schelkunov M."/>
            <person name="Shtratnikova V."/>
            <person name="Makarenko M."/>
            <person name="Klepikova A."/>
            <person name="Omelchenko D."/>
            <person name="Novikova G."/>
            <person name="Obukhova E."/>
            <person name="Bogdanov V."/>
            <person name="Penin A."/>
            <person name="Logacheva M."/>
        </authorList>
    </citation>
    <scope>NUCLEOTIDE SEQUENCE</scope>
    <source>
        <strain evidence="3">Hsosn_3</strain>
        <tissue evidence="3">Leaf</tissue>
    </source>
</reference>
<comment type="caution">
    <text evidence="3">The sequence shown here is derived from an EMBL/GenBank/DDBJ whole genome shotgun (WGS) entry which is preliminary data.</text>
</comment>
<accession>A0AAD8I975</accession>
<dbReference type="PANTHER" id="PTHR46288:SF27">
    <property type="entry name" value="CYSTEINE_HISTIDINE-RICH C1 DOMAIN FAMILY PROTEIN"/>
    <property type="match status" value="1"/>
</dbReference>
<dbReference type="PANTHER" id="PTHR46288">
    <property type="entry name" value="PHORBOL-ESTER/DAG-TYPE DOMAIN-CONTAINING PROTEIN"/>
    <property type="match status" value="1"/>
</dbReference>
<keyword evidence="4" id="KW-1185">Reference proteome</keyword>
<dbReference type="Pfam" id="PF03107">
    <property type="entry name" value="C1_2"/>
    <property type="match status" value="3"/>
</dbReference>
<sequence>MMALCVKNKVGFVDGTIKKPSADDHDPAAFSSWSRADQMVLSWLVNSLHEDFVLRNVNANSAAELWKDLLYRFSPDEGLRIFNLQKALATIKQGNDTVTVYFEKLKDIWYYLSLYLVVTPCSCESTENYFQVQNLMQFLIGLNETYDDLRTKILSMEPLPSADDACSLILKEESRRGLSVVAIASEHRNSYSALVKNTQSYLSTHNLISPDKSDLHLHCGYCKLNSHTIDKCYRLQGYPQSLKDLFTPDKRAEELQHISHEHPLTFCKRSNEGLFCSGCRLALSGGPTYSCNECNYVLHYLCARVPRKMHDVAHRKHPLTLLLDTPNYNGKFVCCACGGVGKGFHYNCATCQFSIDVHCALIPESLKHQSHSHPLSLKASTSSSNCAACGDPNERVSFGCMDSKKKHNFELHVYCVTLPISIQHVDHDHALSLRTSYKPTEDQKSISCAICSKNINQKLWYYDCTVCYEYAAHTECAASKCLYGAKNGIVKTQILNRIELMKQNILAGRIEECGQWYPQK</sequence>
<dbReference type="SUPFAM" id="SSF57889">
    <property type="entry name" value="Cysteine-rich domain"/>
    <property type="match status" value="3"/>
</dbReference>
<evidence type="ECO:0000259" key="2">
    <source>
        <dbReference type="Pfam" id="PF03107"/>
    </source>
</evidence>
<gene>
    <name evidence="3" type="ORF">POM88_026479</name>
</gene>
<proteinExistence type="predicted"/>
<dbReference type="AlphaFoldDB" id="A0AAD8I975"/>
<name>A0AAD8I975_9APIA</name>
<evidence type="ECO:0000313" key="3">
    <source>
        <dbReference type="EMBL" id="KAK1379735.1"/>
    </source>
</evidence>
<dbReference type="InterPro" id="IPR046349">
    <property type="entry name" value="C1-like_sf"/>
</dbReference>
<feature type="domain" description="DC1" evidence="2">
    <location>
        <begin position="259"/>
        <end position="303"/>
    </location>
</feature>
<dbReference type="Pfam" id="PF14223">
    <property type="entry name" value="Retrotran_gag_2"/>
    <property type="match status" value="1"/>
</dbReference>
<keyword evidence="1" id="KW-0677">Repeat</keyword>
<protein>
    <recommendedName>
        <fullName evidence="2">DC1 domain-containing protein</fullName>
    </recommendedName>
</protein>
<evidence type="ECO:0000313" key="4">
    <source>
        <dbReference type="Proteomes" id="UP001237642"/>
    </source>
</evidence>
<reference evidence="3" key="2">
    <citation type="submission" date="2023-05" db="EMBL/GenBank/DDBJ databases">
        <authorList>
            <person name="Schelkunov M.I."/>
        </authorList>
    </citation>
    <scope>NUCLEOTIDE SEQUENCE</scope>
    <source>
        <strain evidence="3">Hsosn_3</strain>
        <tissue evidence="3">Leaf</tissue>
    </source>
</reference>
<dbReference type="EMBL" id="JAUIZM010000006">
    <property type="protein sequence ID" value="KAK1379735.1"/>
    <property type="molecule type" value="Genomic_DNA"/>
</dbReference>
<dbReference type="InterPro" id="IPR004146">
    <property type="entry name" value="DC1"/>
</dbReference>
<organism evidence="3 4">
    <name type="scientific">Heracleum sosnowskyi</name>
    <dbReference type="NCBI Taxonomy" id="360622"/>
    <lineage>
        <taxon>Eukaryota</taxon>
        <taxon>Viridiplantae</taxon>
        <taxon>Streptophyta</taxon>
        <taxon>Embryophyta</taxon>
        <taxon>Tracheophyta</taxon>
        <taxon>Spermatophyta</taxon>
        <taxon>Magnoliopsida</taxon>
        <taxon>eudicotyledons</taxon>
        <taxon>Gunneridae</taxon>
        <taxon>Pentapetalae</taxon>
        <taxon>asterids</taxon>
        <taxon>campanulids</taxon>
        <taxon>Apiales</taxon>
        <taxon>Apiaceae</taxon>
        <taxon>Apioideae</taxon>
        <taxon>apioid superclade</taxon>
        <taxon>Tordylieae</taxon>
        <taxon>Tordyliinae</taxon>
        <taxon>Heracleum</taxon>
    </lineage>
</organism>
<evidence type="ECO:0000256" key="1">
    <source>
        <dbReference type="ARBA" id="ARBA00022737"/>
    </source>
</evidence>
<dbReference type="Proteomes" id="UP001237642">
    <property type="component" value="Unassembled WGS sequence"/>
</dbReference>
<feature type="domain" description="DC1" evidence="2">
    <location>
        <begin position="314"/>
        <end position="360"/>
    </location>
</feature>